<keyword evidence="3" id="KW-1185">Reference proteome</keyword>
<feature type="compositionally biased region" description="Polar residues" evidence="1">
    <location>
        <begin position="13"/>
        <end position="24"/>
    </location>
</feature>
<feature type="compositionally biased region" description="Basic and acidic residues" evidence="1">
    <location>
        <begin position="25"/>
        <end position="36"/>
    </location>
</feature>
<organism evidence="2 3">
    <name type="scientific">Rhynchophorus ferrugineus</name>
    <name type="common">Red palm weevil</name>
    <name type="synonym">Curculio ferrugineus</name>
    <dbReference type="NCBI Taxonomy" id="354439"/>
    <lineage>
        <taxon>Eukaryota</taxon>
        <taxon>Metazoa</taxon>
        <taxon>Ecdysozoa</taxon>
        <taxon>Arthropoda</taxon>
        <taxon>Hexapoda</taxon>
        <taxon>Insecta</taxon>
        <taxon>Pterygota</taxon>
        <taxon>Neoptera</taxon>
        <taxon>Endopterygota</taxon>
        <taxon>Coleoptera</taxon>
        <taxon>Polyphaga</taxon>
        <taxon>Cucujiformia</taxon>
        <taxon>Curculionidae</taxon>
        <taxon>Dryophthorinae</taxon>
        <taxon>Rhynchophorus</taxon>
    </lineage>
</organism>
<feature type="region of interest" description="Disordered" evidence="1">
    <location>
        <begin position="1"/>
        <end position="36"/>
    </location>
</feature>
<evidence type="ECO:0000313" key="2">
    <source>
        <dbReference type="EMBL" id="KAF7273021.1"/>
    </source>
</evidence>
<reference evidence="2" key="1">
    <citation type="submission" date="2020-08" db="EMBL/GenBank/DDBJ databases">
        <title>Genome sequencing and assembly of the red palm weevil Rhynchophorus ferrugineus.</title>
        <authorList>
            <person name="Dias G.B."/>
            <person name="Bergman C.M."/>
            <person name="Manee M."/>
        </authorList>
    </citation>
    <scope>NUCLEOTIDE SEQUENCE</scope>
    <source>
        <strain evidence="2">AA-2017</strain>
        <tissue evidence="2">Whole larva</tissue>
    </source>
</reference>
<protein>
    <submittedName>
        <fullName evidence="2">Uncharacterized protein</fullName>
    </submittedName>
</protein>
<evidence type="ECO:0000313" key="3">
    <source>
        <dbReference type="Proteomes" id="UP000625711"/>
    </source>
</evidence>
<name>A0A834I5H1_RHYFE</name>
<dbReference type="OrthoDB" id="10051381at2759"/>
<dbReference type="Proteomes" id="UP000625711">
    <property type="component" value="Unassembled WGS sequence"/>
</dbReference>
<comment type="caution">
    <text evidence="2">The sequence shown here is derived from an EMBL/GenBank/DDBJ whole genome shotgun (WGS) entry which is preliminary data.</text>
</comment>
<gene>
    <name evidence="2" type="ORF">GWI33_014215</name>
</gene>
<sequence>MPRRRRPDLGRRSQSNVRRATSRTNRTDDQRETDQENCRVAMSELRSLESDNEVDRLRIQRVRAHQKQQQRVRNDEIERFRKHNAPVTLERASFHYDAAIDYSADKSITIGEMTIICKLQRR</sequence>
<dbReference type="EMBL" id="JAACXV010013590">
    <property type="protein sequence ID" value="KAF7273021.1"/>
    <property type="molecule type" value="Genomic_DNA"/>
</dbReference>
<dbReference type="AlphaFoldDB" id="A0A834I5H1"/>
<accession>A0A834I5H1</accession>
<evidence type="ECO:0000256" key="1">
    <source>
        <dbReference type="SAM" id="MobiDB-lite"/>
    </source>
</evidence>
<proteinExistence type="predicted"/>